<dbReference type="GO" id="GO:0032259">
    <property type="term" value="P:methylation"/>
    <property type="evidence" value="ECO:0007669"/>
    <property type="project" value="UniProtKB-KW"/>
</dbReference>
<dbReference type="SUPFAM" id="SSF53335">
    <property type="entry name" value="S-adenosyl-L-methionine-dependent methyltransferases"/>
    <property type="match status" value="1"/>
</dbReference>
<accession>A0ABW5ZAX5</accession>
<evidence type="ECO:0000313" key="2">
    <source>
        <dbReference type="Proteomes" id="UP001597549"/>
    </source>
</evidence>
<comment type="caution">
    <text evidence="1">The sequence shown here is derived from an EMBL/GenBank/DDBJ whole genome shotgun (WGS) entry which is preliminary data.</text>
</comment>
<organism evidence="1 2">
    <name type="scientific">Flavobacterium ardleyense</name>
    <dbReference type="NCBI Taxonomy" id="2038737"/>
    <lineage>
        <taxon>Bacteria</taxon>
        <taxon>Pseudomonadati</taxon>
        <taxon>Bacteroidota</taxon>
        <taxon>Flavobacteriia</taxon>
        <taxon>Flavobacteriales</taxon>
        <taxon>Flavobacteriaceae</taxon>
        <taxon>Flavobacterium</taxon>
    </lineage>
</organism>
<dbReference type="EC" id="2.1.1.64" evidence="1"/>
<dbReference type="GO" id="GO:0061542">
    <property type="term" value="F:3-demethylubiquinol 3-O-methyltransferase activity"/>
    <property type="evidence" value="ECO:0007669"/>
    <property type="project" value="UniProtKB-EC"/>
</dbReference>
<dbReference type="PANTHER" id="PTHR43861">
    <property type="entry name" value="TRANS-ACONITATE 2-METHYLTRANSFERASE-RELATED"/>
    <property type="match status" value="1"/>
</dbReference>
<dbReference type="GO" id="GO:0102208">
    <property type="term" value="F:2-polyprenyl-6-hydroxyphenol methylase activity"/>
    <property type="evidence" value="ECO:0007669"/>
    <property type="project" value="UniProtKB-EC"/>
</dbReference>
<dbReference type="InterPro" id="IPR029063">
    <property type="entry name" value="SAM-dependent_MTases_sf"/>
</dbReference>
<dbReference type="Proteomes" id="UP001597549">
    <property type="component" value="Unassembled WGS sequence"/>
</dbReference>
<dbReference type="Gene3D" id="3.40.50.150">
    <property type="entry name" value="Vaccinia Virus protein VP39"/>
    <property type="match status" value="1"/>
</dbReference>
<gene>
    <name evidence="1" type="ORF">ACFSX9_13725</name>
</gene>
<dbReference type="EC" id="2.1.1.222" evidence="1"/>
<keyword evidence="2" id="KW-1185">Reference proteome</keyword>
<sequence>MKLTEQNYWVNAQGNINLNLADNNPIKVWIENNFNFSKINNCIEIGCFPGRYLTIFGNQGIEVNGLDFIPEIEMLKTVFENNNYLAGHFINADFTNYNPKKKYDCVVSFGFIEHFKNWNVIFEKHIDYVNENGYIIIEVPNFRGFFQRLPRYLFDFENYKRHNIESMNIESWKKILIKHNFEIVNAEYFGGYELWNENNNKNRFFLTLKFIVEKALLKIKRLVYPNISDHRNFSSYMGIIAKKNV</sequence>
<protein>
    <submittedName>
        <fullName evidence="1">Class I SAM-dependent methyltransferase</fullName>
        <ecNumber evidence="1">2.1.1.222</ecNumber>
        <ecNumber evidence="1">2.1.1.64</ecNumber>
    </submittedName>
</protein>
<dbReference type="Pfam" id="PF13489">
    <property type="entry name" value="Methyltransf_23"/>
    <property type="match status" value="1"/>
</dbReference>
<keyword evidence="1" id="KW-0808">Transferase</keyword>
<dbReference type="EMBL" id="JBHUOL010000021">
    <property type="protein sequence ID" value="MFD2909792.1"/>
    <property type="molecule type" value="Genomic_DNA"/>
</dbReference>
<keyword evidence="1" id="KW-0489">Methyltransferase</keyword>
<evidence type="ECO:0000313" key="1">
    <source>
        <dbReference type="EMBL" id="MFD2909792.1"/>
    </source>
</evidence>
<dbReference type="PANTHER" id="PTHR43861:SF6">
    <property type="entry name" value="METHYLTRANSFERASE TYPE 11"/>
    <property type="match status" value="1"/>
</dbReference>
<name>A0ABW5ZAX5_9FLAO</name>
<reference evidence="2" key="1">
    <citation type="journal article" date="2019" name="Int. J. Syst. Evol. Microbiol.">
        <title>The Global Catalogue of Microorganisms (GCM) 10K type strain sequencing project: providing services to taxonomists for standard genome sequencing and annotation.</title>
        <authorList>
            <consortium name="The Broad Institute Genomics Platform"/>
            <consortium name="The Broad Institute Genome Sequencing Center for Infectious Disease"/>
            <person name="Wu L."/>
            <person name="Ma J."/>
        </authorList>
    </citation>
    <scope>NUCLEOTIDE SEQUENCE [LARGE SCALE GENOMIC DNA]</scope>
    <source>
        <strain evidence="2">KCTC 52644</strain>
    </source>
</reference>
<proteinExistence type="predicted"/>